<dbReference type="SUPFAM" id="SSF56112">
    <property type="entry name" value="Protein kinase-like (PK-like)"/>
    <property type="match status" value="1"/>
</dbReference>
<reference evidence="11" key="1">
    <citation type="submission" date="2023-08" db="EMBL/GenBank/DDBJ databases">
        <title>Pelteobagrus vachellii genome.</title>
        <authorList>
            <person name="Liu H."/>
        </authorList>
    </citation>
    <scope>NUCLEOTIDE SEQUENCE</scope>
    <source>
        <strain evidence="11">PRFRI_2022a</strain>
        <tissue evidence="11">Muscle</tissue>
    </source>
</reference>
<evidence type="ECO:0000313" key="12">
    <source>
        <dbReference type="Proteomes" id="UP001187315"/>
    </source>
</evidence>
<dbReference type="EC" id="2.7.11.1" evidence="2"/>
<protein>
    <recommendedName>
        <fullName evidence="2">non-specific serine/threonine protein kinase</fullName>
        <ecNumber evidence="2">2.7.11.1</ecNumber>
    </recommendedName>
</protein>
<dbReference type="AlphaFoldDB" id="A0AA88NJU7"/>
<dbReference type="GO" id="GO:0005737">
    <property type="term" value="C:cytoplasm"/>
    <property type="evidence" value="ECO:0007669"/>
    <property type="project" value="TreeGrafter"/>
</dbReference>
<dbReference type="GO" id="GO:0004674">
    <property type="term" value="F:protein serine/threonine kinase activity"/>
    <property type="evidence" value="ECO:0007669"/>
    <property type="project" value="UniProtKB-KW"/>
</dbReference>
<evidence type="ECO:0000256" key="4">
    <source>
        <dbReference type="ARBA" id="ARBA00022679"/>
    </source>
</evidence>
<organism evidence="11 12">
    <name type="scientific">Tachysurus vachellii</name>
    <name type="common">Darkbarbel catfish</name>
    <name type="synonym">Pelteobagrus vachellii</name>
    <dbReference type="NCBI Taxonomy" id="175792"/>
    <lineage>
        <taxon>Eukaryota</taxon>
        <taxon>Metazoa</taxon>
        <taxon>Chordata</taxon>
        <taxon>Craniata</taxon>
        <taxon>Vertebrata</taxon>
        <taxon>Euteleostomi</taxon>
        <taxon>Actinopterygii</taxon>
        <taxon>Neopterygii</taxon>
        <taxon>Teleostei</taxon>
        <taxon>Ostariophysi</taxon>
        <taxon>Siluriformes</taxon>
        <taxon>Bagridae</taxon>
        <taxon>Tachysurus</taxon>
    </lineage>
</organism>
<dbReference type="GO" id="GO:0005524">
    <property type="term" value="F:ATP binding"/>
    <property type="evidence" value="ECO:0007669"/>
    <property type="project" value="UniProtKB-KW"/>
</dbReference>
<dbReference type="EMBL" id="JAVHJS010000004">
    <property type="protein sequence ID" value="KAK2860064.1"/>
    <property type="molecule type" value="Genomic_DNA"/>
</dbReference>
<evidence type="ECO:0000256" key="8">
    <source>
        <dbReference type="ARBA" id="ARBA00047899"/>
    </source>
</evidence>
<keyword evidence="12" id="KW-1185">Reference proteome</keyword>
<dbReference type="InterPro" id="IPR000719">
    <property type="entry name" value="Prot_kinase_dom"/>
</dbReference>
<comment type="caution">
    <text evidence="11">The sequence shown here is derived from an EMBL/GenBank/DDBJ whole genome shotgun (WGS) entry which is preliminary data.</text>
</comment>
<dbReference type="PANTHER" id="PTHR22984:SF23">
    <property type="entry name" value="SERINE_THREONINE-PROTEIN KINASE PIM-2"/>
    <property type="match status" value="1"/>
</dbReference>
<keyword evidence="4" id="KW-0808">Transferase</keyword>
<sequence length="98" mass="10890">MCTGDVKIIDFGSGALLKDMAYTDFEGTRVYSQPEWILQQRYEALPLTVRSLGVLLFDMVGYTKTQLSQVLKWSTSIMEGVTHEQPLVVSFLGPASSP</sequence>
<dbReference type="PANTHER" id="PTHR22984">
    <property type="entry name" value="SERINE/THREONINE-PROTEIN KINASE PIM"/>
    <property type="match status" value="1"/>
</dbReference>
<dbReference type="InterPro" id="IPR051138">
    <property type="entry name" value="PIM_Ser/Thr_kinase"/>
</dbReference>
<dbReference type="Gene3D" id="1.10.510.10">
    <property type="entry name" value="Transferase(Phosphotransferase) domain 1"/>
    <property type="match status" value="1"/>
</dbReference>
<name>A0AA88NJU7_TACVA</name>
<evidence type="ECO:0000259" key="10">
    <source>
        <dbReference type="PROSITE" id="PS50011"/>
    </source>
</evidence>
<keyword evidence="3" id="KW-0723">Serine/threonine-protein kinase</keyword>
<evidence type="ECO:0000256" key="2">
    <source>
        <dbReference type="ARBA" id="ARBA00012513"/>
    </source>
</evidence>
<evidence type="ECO:0000256" key="5">
    <source>
        <dbReference type="ARBA" id="ARBA00022741"/>
    </source>
</evidence>
<evidence type="ECO:0000256" key="6">
    <source>
        <dbReference type="ARBA" id="ARBA00022777"/>
    </source>
</evidence>
<evidence type="ECO:0000313" key="11">
    <source>
        <dbReference type="EMBL" id="KAK2860064.1"/>
    </source>
</evidence>
<evidence type="ECO:0000256" key="1">
    <source>
        <dbReference type="ARBA" id="ARBA00005505"/>
    </source>
</evidence>
<evidence type="ECO:0000256" key="9">
    <source>
        <dbReference type="ARBA" id="ARBA00048679"/>
    </source>
</evidence>
<dbReference type="InterPro" id="IPR011009">
    <property type="entry name" value="Kinase-like_dom_sf"/>
</dbReference>
<gene>
    <name evidence="11" type="ORF">Q7C36_004230</name>
</gene>
<keyword evidence="7" id="KW-0067">ATP-binding</keyword>
<accession>A0AA88NJU7</accession>
<dbReference type="PROSITE" id="PS50011">
    <property type="entry name" value="PROTEIN_KINASE_DOM"/>
    <property type="match status" value="1"/>
</dbReference>
<comment type="similarity">
    <text evidence="1">Belongs to the protein kinase superfamily. CAMK Ser/Thr protein kinase family. PIM subfamily.</text>
</comment>
<dbReference type="Pfam" id="PF00069">
    <property type="entry name" value="Pkinase"/>
    <property type="match status" value="1"/>
</dbReference>
<keyword evidence="6" id="KW-0418">Kinase</keyword>
<proteinExistence type="inferred from homology"/>
<evidence type="ECO:0000256" key="3">
    <source>
        <dbReference type="ARBA" id="ARBA00022527"/>
    </source>
</evidence>
<keyword evidence="5" id="KW-0547">Nucleotide-binding</keyword>
<dbReference type="Proteomes" id="UP001187315">
    <property type="component" value="Unassembled WGS sequence"/>
</dbReference>
<comment type="catalytic activity">
    <reaction evidence="8">
        <text>L-threonyl-[protein] + ATP = O-phospho-L-threonyl-[protein] + ADP + H(+)</text>
        <dbReference type="Rhea" id="RHEA:46608"/>
        <dbReference type="Rhea" id="RHEA-COMP:11060"/>
        <dbReference type="Rhea" id="RHEA-COMP:11605"/>
        <dbReference type="ChEBI" id="CHEBI:15378"/>
        <dbReference type="ChEBI" id="CHEBI:30013"/>
        <dbReference type="ChEBI" id="CHEBI:30616"/>
        <dbReference type="ChEBI" id="CHEBI:61977"/>
        <dbReference type="ChEBI" id="CHEBI:456216"/>
        <dbReference type="EC" id="2.7.11.1"/>
    </reaction>
</comment>
<evidence type="ECO:0000256" key="7">
    <source>
        <dbReference type="ARBA" id="ARBA00022840"/>
    </source>
</evidence>
<feature type="domain" description="Protein kinase" evidence="10">
    <location>
        <begin position="1"/>
        <end position="98"/>
    </location>
</feature>
<comment type="catalytic activity">
    <reaction evidence="9">
        <text>L-seryl-[protein] + ATP = O-phospho-L-seryl-[protein] + ADP + H(+)</text>
        <dbReference type="Rhea" id="RHEA:17989"/>
        <dbReference type="Rhea" id="RHEA-COMP:9863"/>
        <dbReference type="Rhea" id="RHEA-COMP:11604"/>
        <dbReference type="ChEBI" id="CHEBI:15378"/>
        <dbReference type="ChEBI" id="CHEBI:29999"/>
        <dbReference type="ChEBI" id="CHEBI:30616"/>
        <dbReference type="ChEBI" id="CHEBI:83421"/>
        <dbReference type="ChEBI" id="CHEBI:456216"/>
        <dbReference type="EC" id="2.7.11.1"/>
    </reaction>
</comment>